<gene>
    <name evidence="1" type="ORF">CIB95_02115</name>
</gene>
<evidence type="ECO:0008006" key="3">
    <source>
        <dbReference type="Google" id="ProtNLM"/>
    </source>
</evidence>
<name>A0A263BYM7_9BACI</name>
<sequence length="150" mass="17454">MVYFKRILGILFLLLILTACSENIDQSILKSKLPSFNEQILNGDLSKFFVDKEFTLSQKETYPFEKIEGKIIYATDFNLSINVNEEFEQLTKIEKENIVKRTFETLGLTNIGTNCGIKEDHACFISGLEFQYENKRYVITLKDKKVEVFE</sequence>
<dbReference type="EMBL" id="NPIA01000001">
    <property type="protein sequence ID" value="OZM58387.1"/>
    <property type="molecule type" value="Genomic_DNA"/>
</dbReference>
<reference evidence="1 2" key="2">
    <citation type="submission" date="2017-09" db="EMBL/GenBank/DDBJ databases">
        <title>Bacillus patelloidae sp. nov., isolated from the intestinal tract of a marine limpet.</title>
        <authorList>
            <person name="Liu R."/>
            <person name="Dong C."/>
            <person name="Shao Z."/>
        </authorList>
    </citation>
    <scope>NUCLEOTIDE SEQUENCE [LARGE SCALE GENOMIC DNA]</scope>
    <source>
        <strain evidence="1 2">SA5d-4</strain>
    </source>
</reference>
<comment type="caution">
    <text evidence="1">The sequence shown here is derived from an EMBL/GenBank/DDBJ whole genome shotgun (WGS) entry which is preliminary data.</text>
</comment>
<organism evidence="1 2">
    <name type="scientific">Lottiidibacillus patelloidae</name>
    <dbReference type="NCBI Taxonomy" id="2670334"/>
    <lineage>
        <taxon>Bacteria</taxon>
        <taxon>Bacillati</taxon>
        <taxon>Bacillota</taxon>
        <taxon>Bacilli</taxon>
        <taxon>Bacillales</taxon>
        <taxon>Bacillaceae</taxon>
        <taxon>Lottiidibacillus</taxon>
    </lineage>
</organism>
<evidence type="ECO:0000313" key="1">
    <source>
        <dbReference type="EMBL" id="OZM58387.1"/>
    </source>
</evidence>
<dbReference type="RefSeq" id="WP_094921197.1">
    <property type="nucleotide sequence ID" value="NZ_NPIA01000001.1"/>
</dbReference>
<reference evidence="2" key="1">
    <citation type="submission" date="2017-08" db="EMBL/GenBank/DDBJ databases">
        <authorList>
            <person name="Huang Z."/>
        </authorList>
    </citation>
    <scope>NUCLEOTIDE SEQUENCE [LARGE SCALE GENOMIC DNA]</scope>
    <source>
        <strain evidence="2">SA5d-4</strain>
    </source>
</reference>
<dbReference type="AlphaFoldDB" id="A0A263BYM7"/>
<keyword evidence="2" id="KW-1185">Reference proteome</keyword>
<accession>A0A263BYM7</accession>
<protein>
    <recommendedName>
        <fullName evidence="3">Lipoprotein</fullName>
    </recommendedName>
</protein>
<proteinExistence type="predicted"/>
<evidence type="ECO:0000313" key="2">
    <source>
        <dbReference type="Proteomes" id="UP000217083"/>
    </source>
</evidence>
<dbReference type="PROSITE" id="PS51257">
    <property type="entry name" value="PROKAR_LIPOPROTEIN"/>
    <property type="match status" value="1"/>
</dbReference>
<dbReference type="Proteomes" id="UP000217083">
    <property type="component" value="Unassembled WGS sequence"/>
</dbReference>